<feature type="DNA-binding region" description="H-T-H motif" evidence="2">
    <location>
        <begin position="27"/>
        <end position="46"/>
    </location>
</feature>
<sequence>MAVVDRRQQVLQAATKSFSLFGYKATTMDQVAKIANVGKGTIYTFFTNKEQLFDEILRDVTAEMKIIADREIRRDKPFFDNLHRVLDALLEFRSEHELFIKLSQEKLEFGTPQAGEGLGKIENVVLEYLEREVEYAISQGEIKNCNPKIVSVVMFRLYIVLTAELSQMQVQLDKEQIKSYFHLFLAEGLAQGSVGR</sequence>
<dbReference type="KEGG" id="pdh:B9T62_38345"/>
<evidence type="ECO:0000313" key="5">
    <source>
        <dbReference type="Proteomes" id="UP000249890"/>
    </source>
</evidence>
<dbReference type="SUPFAM" id="SSF46689">
    <property type="entry name" value="Homeodomain-like"/>
    <property type="match status" value="1"/>
</dbReference>
<dbReference type="OrthoDB" id="9812484at2"/>
<accession>A0A2Z2KV44</accession>
<dbReference type="InterPro" id="IPR050624">
    <property type="entry name" value="HTH-type_Tx_Regulator"/>
</dbReference>
<dbReference type="InterPro" id="IPR001647">
    <property type="entry name" value="HTH_TetR"/>
</dbReference>
<dbReference type="PRINTS" id="PR00455">
    <property type="entry name" value="HTHTETR"/>
</dbReference>
<protein>
    <submittedName>
        <fullName evidence="4">TetR family transcriptional regulator</fullName>
    </submittedName>
</protein>
<proteinExistence type="predicted"/>
<feature type="domain" description="HTH tetR-type" evidence="3">
    <location>
        <begin position="4"/>
        <end position="64"/>
    </location>
</feature>
<dbReference type="AlphaFoldDB" id="A0A2Z2KV44"/>
<dbReference type="PANTHER" id="PTHR43479:SF11">
    <property type="entry name" value="ACREF_ENVCD OPERON REPRESSOR-RELATED"/>
    <property type="match status" value="1"/>
</dbReference>
<dbReference type="PANTHER" id="PTHR43479">
    <property type="entry name" value="ACREF/ENVCD OPERON REPRESSOR-RELATED"/>
    <property type="match status" value="1"/>
</dbReference>
<evidence type="ECO:0000256" key="1">
    <source>
        <dbReference type="ARBA" id="ARBA00023125"/>
    </source>
</evidence>
<dbReference type="GO" id="GO:0003677">
    <property type="term" value="F:DNA binding"/>
    <property type="evidence" value="ECO:0007669"/>
    <property type="project" value="UniProtKB-UniRule"/>
</dbReference>
<dbReference type="InterPro" id="IPR036271">
    <property type="entry name" value="Tet_transcr_reg_TetR-rel_C_sf"/>
</dbReference>
<dbReference type="RefSeq" id="WP_087920021.1">
    <property type="nucleotide sequence ID" value="NZ_CP021780.1"/>
</dbReference>
<evidence type="ECO:0000313" key="4">
    <source>
        <dbReference type="EMBL" id="ASA26062.1"/>
    </source>
</evidence>
<keyword evidence="5" id="KW-1185">Reference proteome</keyword>
<name>A0A2Z2KV44_9BACL</name>
<reference evidence="4 5" key="1">
    <citation type="submission" date="2017-06" db="EMBL/GenBank/DDBJ databases">
        <title>Complete genome sequence of Paenibacillus donghaensis KCTC 13049T isolated from East Sea sediment, South Korea.</title>
        <authorList>
            <person name="Jung B.K."/>
            <person name="Hong S.-J."/>
            <person name="Shin J.-H."/>
        </authorList>
    </citation>
    <scope>NUCLEOTIDE SEQUENCE [LARGE SCALE GENOMIC DNA]</scope>
    <source>
        <strain evidence="4 5">KCTC 13049</strain>
    </source>
</reference>
<dbReference type="PROSITE" id="PS01081">
    <property type="entry name" value="HTH_TETR_1"/>
    <property type="match status" value="1"/>
</dbReference>
<evidence type="ECO:0000259" key="3">
    <source>
        <dbReference type="PROSITE" id="PS50977"/>
    </source>
</evidence>
<dbReference type="SUPFAM" id="SSF48498">
    <property type="entry name" value="Tetracyclin repressor-like, C-terminal domain"/>
    <property type="match status" value="1"/>
</dbReference>
<dbReference type="Gene3D" id="1.10.357.10">
    <property type="entry name" value="Tetracycline Repressor, domain 2"/>
    <property type="match status" value="1"/>
</dbReference>
<dbReference type="EMBL" id="CP021780">
    <property type="protein sequence ID" value="ASA26062.1"/>
    <property type="molecule type" value="Genomic_DNA"/>
</dbReference>
<evidence type="ECO:0000256" key="2">
    <source>
        <dbReference type="PROSITE-ProRule" id="PRU00335"/>
    </source>
</evidence>
<dbReference type="InterPro" id="IPR009057">
    <property type="entry name" value="Homeodomain-like_sf"/>
</dbReference>
<gene>
    <name evidence="4" type="ORF">B9T62_38345</name>
</gene>
<organism evidence="4 5">
    <name type="scientific">Paenibacillus donghaensis</name>
    <dbReference type="NCBI Taxonomy" id="414771"/>
    <lineage>
        <taxon>Bacteria</taxon>
        <taxon>Bacillati</taxon>
        <taxon>Bacillota</taxon>
        <taxon>Bacilli</taxon>
        <taxon>Bacillales</taxon>
        <taxon>Paenibacillaceae</taxon>
        <taxon>Paenibacillus</taxon>
    </lineage>
</organism>
<dbReference type="InterPro" id="IPR023772">
    <property type="entry name" value="DNA-bd_HTH_TetR-type_CS"/>
</dbReference>
<dbReference type="PROSITE" id="PS50977">
    <property type="entry name" value="HTH_TETR_2"/>
    <property type="match status" value="1"/>
</dbReference>
<dbReference type="Pfam" id="PF00440">
    <property type="entry name" value="TetR_N"/>
    <property type="match status" value="1"/>
</dbReference>
<keyword evidence="1 2" id="KW-0238">DNA-binding</keyword>
<dbReference type="Proteomes" id="UP000249890">
    <property type="component" value="Chromosome"/>
</dbReference>